<dbReference type="InterPro" id="IPR008207">
    <property type="entry name" value="Sig_transdc_His_kin_Hpt_dom"/>
</dbReference>
<evidence type="ECO:0000256" key="2">
    <source>
        <dbReference type="PROSITE-ProRule" id="PRU00110"/>
    </source>
</evidence>
<proteinExistence type="predicted"/>
<keyword evidence="2" id="KW-0597">Phosphoprotein</keyword>
<dbReference type="InterPro" id="IPR036641">
    <property type="entry name" value="HPT_dom_sf"/>
</dbReference>
<comment type="caution">
    <text evidence="4">The sequence shown here is derived from an EMBL/GenBank/DDBJ whole genome shotgun (WGS) entry which is preliminary data.</text>
</comment>
<evidence type="ECO:0000313" key="5">
    <source>
        <dbReference type="Proteomes" id="UP001242314"/>
    </source>
</evidence>
<evidence type="ECO:0000259" key="3">
    <source>
        <dbReference type="PROSITE" id="PS50894"/>
    </source>
</evidence>
<sequence length="90" mass="10047">MSDLVISFKQSFALESETITQHFISEDLAALQKDSHRILGAAQMFGLDEIAQSAQSLDRALLRRTQKSSANDFKALVDTLQSVLKKYNES</sequence>
<evidence type="ECO:0000313" key="4">
    <source>
        <dbReference type="EMBL" id="MDP4485448.1"/>
    </source>
</evidence>
<dbReference type="Gene3D" id="1.20.120.160">
    <property type="entry name" value="HPT domain"/>
    <property type="match status" value="1"/>
</dbReference>
<accession>A0ABT9GHU1</accession>
<dbReference type="Pfam" id="PF01627">
    <property type="entry name" value="Hpt"/>
    <property type="match status" value="1"/>
</dbReference>
<keyword evidence="1" id="KW-0902">Two-component regulatory system</keyword>
<dbReference type="EMBL" id="JASGWX010000013">
    <property type="protein sequence ID" value="MDP4485448.1"/>
    <property type="molecule type" value="Genomic_DNA"/>
</dbReference>
<dbReference type="RefSeq" id="WP_039486842.1">
    <property type="nucleotide sequence ID" value="NZ_JASGWX010000013.1"/>
</dbReference>
<name>A0ABT9GHU1_9GAMM</name>
<protein>
    <submittedName>
        <fullName evidence="4">Hpt domain-containing protein</fullName>
    </submittedName>
</protein>
<evidence type="ECO:0000256" key="1">
    <source>
        <dbReference type="ARBA" id="ARBA00023012"/>
    </source>
</evidence>
<keyword evidence="5" id="KW-1185">Reference proteome</keyword>
<gene>
    <name evidence="4" type="ORF">QDH73_15665</name>
</gene>
<organism evidence="4 5">
    <name type="scientific">Pseudoalteromonas distincta</name>
    <dbReference type="NCBI Taxonomy" id="77608"/>
    <lineage>
        <taxon>Bacteria</taxon>
        <taxon>Pseudomonadati</taxon>
        <taxon>Pseudomonadota</taxon>
        <taxon>Gammaproteobacteria</taxon>
        <taxon>Alteromonadales</taxon>
        <taxon>Pseudoalteromonadaceae</taxon>
        <taxon>Pseudoalteromonas</taxon>
    </lineage>
</organism>
<reference evidence="4 5" key="1">
    <citation type="submission" date="2023-04" db="EMBL/GenBank/DDBJ databases">
        <title>Novel Pseudoalteromonas species isolated from Pacific coral.</title>
        <authorList>
            <person name="Videau P."/>
            <person name="Shlafstein M.D."/>
            <person name="Oline D.K."/>
            <person name="Strangman W.K."/>
            <person name="Hahnke R.L."/>
            <person name="Saw J.H."/>
            <person name="Ushijima B."/>
        </authorList>
    </citation>
    <scope>NUCLEOTIDE SEQUENCE [LARGE SCALE GENOMIC DNA]</scope>
    <source>
        <strain evidence="4 5">LMG 14908</strain>
    </source>
</reference>
<dbReference type="SUPFAM" id="SSF47226">
    <property type="entry name" value="Histidine-containing phosphotransfer domain, HPT domain"/>
    <property type="match status" value="1"/>
</dbReference>
<feature type="modified residue" description="Phosphohistidine" evidence="2">
    <location>
        <position position="36"/>
    </location>
</feature>
<dbReference type="PROSITE" id="PS50894">
    <property type="entry name" value="HPT"/>
    <property type="match status" value="1"/>
</dbReference>
<dbReference type="Proteomes" id="UP001242314">
    <property type="component" value="Unassembled WGS sequence"/>
</dbReference>
<feature type="domain" description="HPt" evidence="3">
    <location>
        <begin position="1"/>
        <end position="90"/>
    </location>
</feature>